<gene>
    <name evidence="2" type="ORF">EDC64_107212</name>
</gene>
<evidence type="ECO:0000313" key="2">
    <source>
        <dbReference type="EMBL" id="TCT04394.1"/>
    </source>
</evidence>
<proteinExistence type="predicted"/>
<dbReference type="SUPFAM" id="SSF64307">
    <property type="entry name" value="SirA-like"/>
    <property type="match status" value="1"/>
</dbReference>
<evidence type="ECO:0000259" key="1">
    <source>
        <dbReference type="Pfam" id="PF01206"/>
    </source>
</evidence>
<dbReference type="AlphaFoldDB" id="A0A4R3LV26"/>
<feature type="domain" description="UPF0033" evidence="1">
    <location>
        <begin position="16"/>
        <end position="78"/>
    </location>
</feature>
<dbReference type="OrthoDB" id="9810775at2"/>
<dbReference type="Pfam" id="PF01206">
    <property type="entry name" value="TusA"/>
    <property type="match status" value="1"/>
</dbReference>
<dbReference type="RefSeq" id="WP_132032002.1">
    <property type="nucleotide sequence ID" value="NZ_SMAI01000007.1"/>
</dbReference>
<name>A0A4R3LV26_9HYPH</name>
<dbReference type="Proteomes" id="UP000294664">
    <property type="component" value="Unassembled WGS sequence"/>
</dbReference>
<dbReference type="Gene3D" id="3.30.110.40">
    <property type="entry name" value="TusA-like domain"/>
    <property type="match status" value="1"/>
</dbReference>
<comment type="caution">
    <text evidence="2">The sequence shown here is derived from an EMBL/GenBank/DDBJ whole genome shotgun (WGS) entry which is preliminary data.</text>
</comment>
<evidence type="ECO:0000313" key="3">
    <source>
        <dbReference type="Proteomes" id="UP000294664"/>
    </source>
</evidence>
<dbReference type="CDD" id="cd00291">
    <property type="entry name" value="SirA_YedF_YeeD"/>
    <property type="match status" value="1"/>
</dbReference>
<protein>
    <submittedName>
        <fullName evidence="2">tRNA 2-thiouridine synthesizing protein A</fullName>
    </submittedName>
</protein>
<dbReference type="EMBL" id="SMAI01000007">
    <property type="protein sequence ID" value="TCT04394.1"/>
    <property type="molecule type" value="Genomic_DNA"/>
</dbReference>
<keyword evidence="3" id="KW-1185">Reference proteome</keyword>
<dbReference type="InterPro" id="IPR001455">
    <property type="entry name" value="TusA-like"/>
</dbReference>
<sequence>MCDSAADELATAPTFDAGHMGCGELVMVLRMRLKTMPGEVVRVIARDAGAPEDLPAWCRMTRNALIRHDPQTHSFWIRARTDWT</sequence>
<reference evidence="2 3" key="1">
    <citation type="submission" date="2019-03" db="EMBL/GenBank/DDBJ databases">
        <title>Genomic Encyclopedia of Type Strains, Phase IV (KMG-IV): sequencing the most valuable type-strain genomes for metagenomic binning, comparative biology and taxonomic classification.</title>
        <authorList>
            <person name="Goeker M."/>
        </authorList>
    </citation>
    <scope>NUCLEOTIDE SEQUENCE [LARGE SCALE GENOMIC DNA]</scope>
    <source>
        <strain evidence="2 3">DSM 9035</strain>
    </source>
</reference>
<dbReference type="InterPro" id="IPR036868">
    <property type="entry name" value="TusA-like_sf"/>
</dbReference>
<organism evidence="2 3">
    <name type="scientific">Aquabacter spiritensis</name>
    <dbReference type="NCBI Taxonomy" id="933073"/>
    <lineage>
        <taxon>Bacteria</taxon>
        <taxon>Pseudomonadati</taxon>
        <taxon>Pseudomonadota</taxon>
        <taxon>Alphaproteobacteria</taxon>
        <taxon>Hyphomicrobiales</taxon>
        <taxon>Xanthobacteraceae</taxon>
        <taxon>Aquabacter</taxon>
    </lineage>
</organism>
<accession>A0A4R3LV26</accession>